<dbReference type="Gene3D" id="3.30.200.20">
    <property type="entry name" value="Phosphorylase Kinase, domain 1"/>
    <property type="match status" value="1"/>
</dbReference>
<evidence type="ECO:0000256" key="1">
    <source>
        <dbReference type="ARBA" id="ARBA00022527"/>
    </source>
</evidence>
<evidence type="ECO:0000256" key="5">
    <source>
        <dbReference type="ARBA" id="ARBA00022840"/>
    </source>
</evidence>
<dbReference type="InterPro" id="IPR011009">
    <property type="entry name" value="Kinase-like_dom_sf"/>
</dbReference>
<dbReference type="PANTHER" id="PTHR24056:SF46">
    <property type="entry name" value="CYCLIN-DEPENDENT KINASE 5"/>
    <property type="match status" value="1"/>
</dbReference>
<proteinExistence type="predicted"/>
<dbReference type="InterPro" id="IPR000719">
    <property type="entry name" value="Prot_kinase_dom"/>
</dbReference>
<gene>
    <name evidence="7" type="ORF">HINF_LOCUS8952</name>
</gene>
<dbReference type="PROSITE" id="PS50011">
    <property type="entry name" value="PROTEIN_KINASE_DOM"/>
    <property type="match status" value="1"/>
</dbReference>
<keyword evidence="3" id="KW-0547">Nucleotide-binding</keyword>
<dbReference type="Proteomes" id="UP001642409">
    <property type="component" value="Unassembled WGS sequence"/>
</dbReference>
<keyword evidence="1" id="KW-0723">Serine/threonine-protein kinase</keyword>
<evidence type="ECO:0000313" key="8">
    <source>
        <dbReference type="Proteomes" id="UP001642409"/>
    </source>
</evidence>
<dbReference type="InterPro" id="IPR050108">
    <property type="entry name" value="CDK"/>
</dbReference>
<evidence type="ECO:0000256" key="4">
    <source>
        <dbReference type="ARBA" id="ARBA00022777"/>
    </source>
</evidence>
<dbReference type="EMBL" id="CAXDID020000019">
    <property type="protein sequence ID" value="CAL5985494.1"/>
    <property type="molecule type" value="Genomic_DNA"/>
</dbReference>
<evidence type="ECO:0000313" key="7">
    <source>
        <dbReference type="EMBL" id="CAL5985494.1"/>
    </source>
</evidence>
<comment type="caution">
    <text evidence="7">The sequence shown here is derived from an EMBL/GenBank/DDBJ whole genome shotgun (WGS) entry which is preliminary data.</text>
</comment>
<dbReference type="Pfam" id="PF00069">
    <property type="entry name" value="Pkinase"/>
    <property type="match status" value="1"/>
</dbReference>
<keyword evidence="5" id="KW-0067">ATP-binding</keyword>
<sequence>MADPLNNYQNQKLLGERAYVIVYKARNIRTGQNVALKQIKYVDDNDLPTMAIREIAILKSLRHQNIVDLIAVIQTFQDLKLVFEQVDLDLKKYMDKYGRLTPLQVKFLMCLLLEGLAYKWKRFIPENDENGP</sequence>
<accession>A0ABP1H7I8</accession>
<keyword evidence="2" id="KW-0808">Transferase</keyword>
<dbReference type="SMART" id="SM00220">
    <property type="entry name" value="S_TKc"/>
    <property type="match status" value="1"/>
</dbReference>
<feature type="domain" description="Protein kinase" evidence="6">
    <location>
        <begin position="8"/>
        <end position="132"/>
    </location>
</feature>
<reference evidence="7 8" key="1">
    <citation type="submission" date="2024-07" db="EMBL/GenBank/DDBJ databases">
        <authorList>
            <person name="Akdeniz Z."/>
        </authorList>
    </citation>
    <scope>NUCLEOTIDE SEQUENCE [LARGE SCALE GENOMIC DNA]</scope>
</reference>
<evidence type="ECO:0000259" key="6">
    <source>
        <dbReference type="PROSITE" id="PS50011"/>
    </source>
</evidence>
<dbReference type="PANTHER" id="PTHR24056">
    <property type="entry name" value="CELL DIVISION PROTEIN KINASE"/>
    <property type="match status" value="1"/>
</dbReference>
<evidence type="ECO:0000256" key="3">
    <source>
        <dbReference type="ARBA" id="ARBA00022741"/>
    </source>
</evidence>
<name>A0ABP1H7I8_9EUKA</name>
<keyword evidence="4 7" id="KW-0418">Kinase</keyword>
<keyword evidence="8" id="KW-1185">Reference proteome</keyword>
<dbReference type="GO" id="GO:0016301">
    <property type="term" value="F:kinase activity"/>
    <property type="evidence" value="ECO:0007669"/>
    <property type="project" value="UniProtKB-KW"/>
</dbReference>
<dbReference type="SUPFAM" id="SSF56112">
    <property type="entry name" value="Protein kinase-like (PK-like)"/>
    <property type="match status" value="1"/>
</dbReference>
<protein>
    <submittedName>
        <fullName evidence="7">Kinase</fullName>
    </submittedName>
</protein>
<evidence type="ECO:0000256" key="2">
    <source>
        <dbReference type="ARBA" id="ARBA00022679"/>
    </source>
</evidence>
<organism evidence="7 8">
    <name type="scientific">Hexamita inflata</name>
    <dbReference type="NCBI Taxonomy" id="28002"/>
    <lineage>
        <taxon>Eukaryota</taxon>
        <taxon>Metamonada</taxon>
        <taxon>Diplomonadida</taxon>
        <taxon>Hexamitidae</taxon>
        <taxon>Hexamitinae</taxon>
        <taxon>Hexamita</taxon>
    </lineage>
</organism>